<evidence type="ECO:0000313" key="1">
    <source>
        <dbReference type="EMBL" id="GBN80741.1"/>
    </source>
</evidence>
<gene>
    <name evidence="1" type="ORF">AVEN_84482_1</name>
</gene>
<comment type="caution">
    <text evidence="1">The sequence shown here is derived from an EMBL/GenBank/DDBJ whole genome shotgun (WGS) entry which is preliminary data.</text>
</comment>
<accession>A0A4Y2RYD1</accession>
<dbReference type="Proteomes" id="UP000499080">
    <property type="component" value="Unassembled WGS sequence"/>
</dbReference>
<sequence length="87" mass="9647">MAYGAQQQTELSPPCLCIQCYLKNGRHDSSGTEGGVLIAIIGHTPTSPERGSKLTLWEETLREVVCLKVVVGRSCMSERYCRKKLYA</sequence>
<reference evidence="1 2" key="1">
    <citation type="journal article" date="2019" name="Sci. Rep.">
        <title>Orb-weaving spider Araneus ventricosus genome elucidates the spidroin gene catalogue.</title>
        <authorList>
            <person name="Kono N."/>
            <person name="Nakamura H."/>
            <person name="Ohtoshi R."/>
            <person name="Moran D.A.P."/>
            <person name="Shinohara A."/>
            <person name="Yoshida Y."/>
            <person name="Fujiwara M."/>
            <person name="Mori M."/>
            <person name="Tomita M."/>
            <person name="Arakawa K."/>
        </authorList>
    </citation>
    <scope>NUCLEOTIDE SEQUENCE [LARGE SCALE GENOMIC DNA]</scope>
</reference>
<evidence type="ECO:0000313" key="2">
    <source>
        <dbReference type="Proteomes" id="UP000499080"/>
    </source>
</evidence>
<proteinExistence type="predicted"/>
<organism evidence="1 2">
    <name type="scientific">Araneus ventricosus</name>
    <name type="common">Orbweaver spider</name>
    <name type="synonym">Epeira ventricosa</name>
    <dbReference type="NCBI Taxonomy" id="182803"/>
    <lineage>
        <taxon>Eukaryota</taxon>
        <taxon>Metazoa</taxon>
        <taxon>Ecdysozoa</taxon>
        <taxon>Arthropoda</taxon>
        <taxon>Chelicerata</taxon>
        <taxon>Arachnida</taxon>
        <taxon>Araneae</taxon>
        <taxon>Araneomorphae</taxon>
        <taxon>Entelegynae</taxon>
        <taxon>Araneoidea</taxon>
        <taxon>Araneidae</taxon>
        <taxon>Araneus</taxon>
    </lineage>
</organism>
<name>A0A4Y2RYD1_ARAVE</name>
<protein>
    <submittedName>
        <fullName evidence="1">Uncharacterized protein</fullName>
    </submittedName>
</protein>
<dbReference type="AlphaFoldDB" id="A0A4Y2RYD1"/>
<keyword evidence="2" id="KW-1185">Reference proteome</keyword>
<dbReference type="EMBL" id="BGPR01019017">
    <property type="protein sequence ID" value="GBN80741.1"/>
    <property type="molecule type" value="Genomic_DNA"/>
</dbReference>